<dbReference type="Proteomes" id="UP000235392">
    <property type="component" value="Unassembled WGS sequence"/>
</dbReference>
<gene>
    <name evidence="2" type="ORF">PCASD_13249</name>
</gene>
<name>A0A2N5UGB1_9BASI</name>
<proteinExistence type="predicted"/>
<dbReference type="AlphaFoldDB" id="A0A2N5UGB1"/>
<accession>A0A2N5UGB1</accession>
<evidence type="ECO:0000313" key="2">
    <source>
        <dbReference type="EMBL" id="PLW36792.1"/>
    </source>
</evidence>
<feature type="compositionally biased region" description="Polar residues" evidence="1">
    <location>
        <begin position="81"/>
        <end position="91"/>
    </location>
</feature>
<feature type="region of interest" description="Disordered" evidence="1">
    <location>
        <begin position="69"/>
        <end position="119"/>
    </location>
</feature>
<reference evidence="2 3" key="1">
    <citation type="submission" date="2017-11" db="EMBL/GenBank/DDBJ databases">
        <title>De novo assembly and phasing of dikaryotic genomes from two isolates of Puccinia coronata f. sp. avenae, the causal agent of oat crown rust.</title>
        <authorList>
            <person name="Miller M.E."/>
            <person name="Zhang Y."/>
            <person name="Omidvar V."/>
            <person name="Sperschneider J."/>
            <person name="Schwessinger B."/>
            <person name="Raley C."/>
            <person name="Palmer J.M."/>
            <person name="Garnica D."/>
            <person name="Upadhyaya N."/>
            <person name="Rathjen J."/>
            <person name="Taylor J.M."/>
            <person name="Park R.F."/>
            <person name="Dodds P.N."/>
            <person name="Hirsch C.D."/>
            <person name="Kianian S.F."/>
            <person name="Figueroa M."/>
        </authorList>
    </citation>
    <scope>NUCLEOTIDE SEQUENCE [LARGE SCALE GENOMIC DNA]</scope>
    <source>
        <strain evidence="2">12SD80</strain>
    </source>
</reference>
<protein>
    <submittedName>
        <fullName evidence="2">Uncharacterized protein</fullName>
    </submittedName>
</protein>
<feature type="compositionally biased region" description="Acidic residues" evidence="1">
    <location>
        <begin position="106"/>
        <end position="115"/>
    </location>
</feature>
<organism evidence="2 3">
    <name type="scientific">Puccinia coronata f. sp. avenae</name>
    <dbReference type="NCBI Taxonomy" id="200324"/>
    <lineage>
        <taxon>Eukaryota</taxon>
        <taxon>Fungi</taxon>
        <taxon>Dikarya</taxon>
        <taxon>Basidiomycota</taxon>
        <taxon>Pucciniomycotina</taxon>
        <taxon>Pucciniomycetes</taxon>
        <taxon>Pucciniales</taxon>
        <taxon>Pucciniaceae</taxon>
        <taxon>Puccinia</taxon>
    </lineage>
</organism>
<sequence length="171" mass="18355">MTATINSIFHQKNGKDSNLADAHVQCFCHKIALILSSGLKAIDLPTEILTKQNKTLGFVPAMGTISKADEPIEIDPAEESAGQTPDNNSEDNALPDGYSGASDSGSELEDSETQVEELGGSQSKSKILVILNKINLVIQRITSSAAKHSRFKFWCEKLDYKGPSLIAGHGI</sequence>
<dbReference type="EMBL" id="PGCI01000154">
    <property type="protein sequence ID" value="PLW36792.1"/>
    <property type="molecule type" value="Genomic_DNA"/>
</dbReference>
<evidence type="ECO:0000256" key="1">
    <source>
        <dbReference type="SAM" id="MobiDB-lite"/>
    </source>
</evidence>
<evidence type="ECO:0000313" key="3">
    <source>
        <dbReference type="Proteomes" id="UP000235392"/>
    </source>
</evidence>
<comment type="caution">
    <text evidence="2">The sequence shown here is derived from an EMBL/GenBank/DDBJ whole genome shotgun (WGS) entry which is preliminary data.</text>
</comment>